<dbReference type="EMBL" id="CM037618">
    <property type="protein sequence ID" value="KAH8000650.1"/>
    <property type="molecule type" value="Genomic_DNA"/>
</dbReference>
<reference evidence="1" key="1">
    <citation type="submission" date="2021-08" db="EMBL/GenBank/DDBJ databases">
        <title>The first chromosome-level gecko genome reveals the dynamic sex chromosomes of Neotropical dwarf geckos (Sphaerodactylidae: Sphaerodactylus).</title>
        <authorList>
            <person name="Pinto B.J."/>
            <person name="Keating S.E."/>
            <person name="Gamble T."/>
        </authorList>
    </citation>
    <scope>NUCLEOTIDE SEQUENCE</scope>
    <source>
        <strain evidence="1">TG3544</strain>
    </source>
</reference>
<proteinExistence type="predicted"/>
<dbReference type="Proteomes" id="UP000827872">
    <property type="component" value="Linkage Group LG05"/>
</dbReference>
<accession>A0ACB8F7C8</accession>
<gene>
    <name evidence="1" type="ORF">K3G42_027336</name>
</gene>
<protein>
    <submittedName>
        <fullName evidence="1">Uncharacterized protein</fullName>
    </submittedName>
</protein>
<evidence type="ECO:0000313" key="1">
    <source>
        <dbReference type="EMBL" id="KAH8000650.1"/>
    </source>
</evidence>
<organism evidence="1 2">
    <name type="scientific">Sphaerodactylus townsendi</name>
    <dbReference type="NCBI Taxonomy" id="933632"/>
    <lineage>
        <taxon>Eukaryota</taxon>
        <taxon>Metazoa</taxon>
        <taxon>Chordata</taxon>
        <taxon>Craniata</taxon>
        <taxon>Vertebrata</taxon>
        <taxon>Euteleostomi</taxon>
        <taxon>Lepidosauria</taxon>
        <taxon>Squamata</taxon>
        <taxon>Bifurcata</taxon>
        <taxon>Gekkota</taxon>
        <taxon>Sphaerodactylidae</taxon>
        <taxon>Sphaerodactylus</taxon>
    </lineage>
</organism>
<name>A0ACB8F7C8_9SAUR</name>
<sequence length="224" mass="25686">MYTGALPPPCRIRLTLHQFRKFKPCWSPEVVELCKKYRNDSVVAIDLAGDESINAETCPEHRKAYEEAERCGIHRTVHAGEVGPPQVIKEAVSILKAERIGHGYHVLEDEALYKQLLKQNMHFEVCPWSSYLTGACKPNFHDHPVVRFMKDGANYSLNTDDPLIFNSTIHTDYKIAKDSMGFTEDEFKRLNINAAKSSFLPEKEKKELLFKLYEAYGMVKSTEF</sequence>
<keyword evidence="2" id="KW-1185">Reference proteome</keyword>
<evidence type="ECO:0000313" key="2">
    <source>
        <dbReference type="Proteomes" id="UP000827872"/>
    </source>
</evidence>
<comment type="caution">
    <text evidence="1">The sequence shown here is derived from an EMBL/GenBank/DDBJ whole genome shotgun (WGS) entry which is preliminary data.</text>
</comment>